<dbReference type="InterPro" id="IPR016169">
    <property type="entry name" value="FAD-bd_PCMH_sub2"/>
</dbReference>
<reference evidence="2 3" key="1">
    <citation type="submission" date="2024-03" db="EMBL/GenBank/DDBJ databases">
        <title>Ignisphaera cupida sp. nov., a hyperthermophilic hydrolytic archaeon from a hot spring of Kamchatka, and proposal of Ignisphaeraceae fam. nov.</title>
        <authorList>
            <person name="Podosokorskaya O.A."/>
            <person name="Elcheninov A.G."/>
            <person name="Maltseva A.I."/>
            <person name="Zayulina K.S."/>
            <person name="Novikov A."/>
            <person name="Merkel A.Y."/>
        </authorList>
    </citation>
    <scope>NUCLEOTIDE SEQUENCE [LARGE SCALE GENOMIC DNA]</scope>
    <source>
        <strain evidence="2 3">38H-sp</strain>
    </source>
</reference>
<dbReference type="Pfam" id="PF00941">
    <property type="entry name" value="FAD_binding_5"/>
    <property type="match status" value="1"/>
</dbReference>
<dbReference type="InterPro" id="IPR016166">
    <property type="entry name" value="FAD-bd_PCMH"/>
</dbReference>
<gene>
    <name evidence="2" type="ORF">WKV44_05325</name>
</gene>
<dbReference type="PANTHER" id="PTHR42659">
    <property type="entry name" value="XANTHINE DEHYDROGENASE SUBUNIT C-RELATED"/>
    <property type="match status" value="1"/>
</dbReference>
<organism evidence="2 3">
    <name type="scientific">Rarispira pelagica</name>
    <dbReference type="NCBI Taxonomy" id="3141764"/>
    <lineage>
        <taxon>Bacteria</taxon>
        <taxon>Pseudomonadati</taxon>
        <taxon>Spirochaetota</taxon>
        <taxon>Spirochaetia</taxon>
        <taxon>Winmispirales</taxon>
        <taxon>Winmispiraceae</taxon>
        <taxon>Rarispira</taxon>
    </lineage>
</organism>
<dbReference type="EMBL" id="JBCHKQ010000002">
    <property type="protein sequence ID" value="MEM5947957.1"/>
    <property type="molecule type" value="Genomic_DNA"/>
</dbReference>
<name>A0ABU9UCT5_9SPIR</name>
<feature type="domain" description="FAD-binding PCMH-type" evidence="1">
    <location>
        <begin position="12"/>
        <end position="185"/>
    </location>
</feature>
<proteinExistence type="predicted"/>
<keyword evidence="3" id="KW-1185">Reference proteome</keyword>
<dbReference type="RefSeq" id="WP_420069403.1">
    <property type="nucleotide sequence ID" value="NZ_JBCHKQ010000002.1"/>
</dbReference>
<dbReference type="SUPFAM" id="SSF56176">
    <property type="entry name" value="FAD-binding/transporter-associated domain-like"/>
    <property type="match status" value="1"/>
</dbReference>
<evidence type="ECO:0000259" key="1">
    <source>
        <dbReference type="PROSITE" id="PS51387"/>
    </source>
</evidence>
<protein>
    <submittedName>
        <fullName evidence="2">FAD binding domain-containing protein</fullName>
    </submittedName>
</protein>
<evidence type="ECO:0000313" key="2">
    <source>
        <dbReference type="EMBL" id="MEM5947957.1"/>
    </source>
</evidence>
<sequence length="285" mass="32317">MRYRKREKKDMIKQDNLQIYYPGDLQDALLLYNKRPEAILTAGSVELSRTETWQHYQGPVIVLGNIREIKRIIKTERYLEIGAGKALSAILSIPSPNIPLLLKKSILLGCPAPARTQATIGGNLCIPDKTYDIHGALTLLNATAEIRKTNHTRWIPVSDIRNTTGFTTLEEGEILTRIRIPISNWEIQEYIKFPGAFTTASINLYGLAHKEDNLISAIRISIKTPYNPPYRYPETEKSMIGKSSPLTKHEITQITKEIAEKVSEEEPEADIRTITKLISHFLQKI</sequence>
<dbReference type="InterPro" id="IPR002346">
    <property type="entry name" value="Mopterin_DH_FAD-bd"/>
</dbReference>
<dbReference type="PROSITE" id="PS51387">
    <property type="entry name" value="FAD_PCMH"/>
    <property type="match status" value="1"/>
</dbReference>
<accession>A0ABU9UCT5</accession>
<dbReference type="PANTHER" id="PTHR42659:SF9">
    <property type="entry name" value="XANTHINE DEHYDROGENASE FAD-BINDING SUBUNIT XDHB-RELATED"/>
    <property type="match status" value="1"/>
</dbReference>
<evidence type="ECO:0000313" key="3">
    <source>
        <dbReference type="Proteomes" id="UP001466331"/>
    </source>
</evidence>
<dbReference type="Proteomes" id="UP001466331">
    <property type="component" value="Unassembled WGS sequence"/>
</dbReference>
<dbReference type="InterPro" id="IPR036318">
    <property type="entry name" value="FAD-bd_PCMH-like_sf"/>
</dbReference>
<dbReference type="InterPro" id="IPR051312">
    <property type="entry name" value="Diverse_Substr_Oxidored"/>
</dbReference>
<comment type="caution">
    <text evidence="2">The sequence shown here is derived from an EMBL/GenBank/DDBJ whole genome shotgun (WGS) entry which is preliminary data.</text>
</comment>
<dbReference type="Gene3D" id="3.30.465.10">
    <property type="match status" value="1"/>
</dbReference>